<dbReference type="GO" id="GO:0008234">
    <property type="term" value="F:cysteine-type peptidase activity"/>
    <property type="evidence" value="ECO:0007669"/>
    <property type="project" value="UniProtKB-KW"/>
</dbReference>
<dbReference type="NCBIfam" id="TIGR01076">
    <property type="entry name" value="sortase_fam"/>
    <property type="match status" value="1"/>
</dbReference>
<reference evidence="5 6" key="1">
    <citation type="journal article" date="2014" name="Int. J. Syst. Evol. Microbiol.">
        <title>Jeotgalibaca dankookensis gen. nov., sp. nov., a member of the family Carnobacteriaceae, isolated from seujeot (Korean traditional food).</title>
        <authorList>
            <person name="Lee D.G."/>
            <person name="Trujillo M.E."/>
            <person name="Kang H."/>
            <person name="Ahn T.Y."/>
        </authorList>
    </citation>
    <scope>NUCLEOTIDE SEQUENCE [LARGE SCALE GENOMIC DNA]</scope>
    <source>
        <strain evidence="5 6">EX-07</strain>
    </source>
</reference>
<evidence type="ECO:0008006" key="7">
    <source>
        <dbReference type="Google" id="ProtNLM"/>
    </source>
</evidence>
<accession>A0A1S6IM51</accession>
<sequence length="232" mass="25900">MKKRKHLSLILIFIGMVFLLKNPIQTHLIKQVAVANPIDIYTTEIFEENKQRSAQFDFDQTRPVTWESVVESHQKRTDLPVIGGLTIPSLKLQLPILNGLAEENLVAGAGTMTPTQELGQANYSLVSHNYAKTGILFSDLQYMSAGDLVYLTDLKDIYIYQVDTVEMVSPDRVDVIAEVPGEKLLTLITCSDDILNRWVSQGHLKEVVSFENASDDLLDILDVEKAAAPLSE</sequence>
<dbReference type="GO" id="GO:0006508">
    <property type="term" value="P:proteolysis"/>
    <property type="evidence" value="ECO:0007669"/>
    <property type="project" value="UniProtKB-KW"/>
</dbReference>
<dbReference type="AlphaFoldDB" id="A0A1S6IM51"/>
<dbReference type="KEGG" id="jda:BW727_100225"/>
<evidence type="ECO:0000256" key="2">
    <source>
        <dbReference type="ARBA" id="ARBA00022801"/>
    </source>
</evidence>
<feature type="active site" description="Proton donor/acceptor" evidence="4">
    <location>
        <position position="128"/>
    </location>
</feature>
<keyword evidence="3" id="KW-0788">Thiol protease</keyword>
<dbReference type="Gene3D" id="2.40.260.10">
    <property type="entry name" value="Sortase"/>
    <property type="match status" value="1"/>
</dbReference>
<dbReference type="InterPro" id="IPR005754">
    <property type="entry name" value="Sortase"/>
</dbReference>
<dbReference type="OrthoDB" id="1648028at2"/>
<keyword evidence="2" id="KW-0378">Hydrolase</keyword>
<evidence type="ECO:0000313" key="5">
    <source>
        <dbReference type="EMBL" id="AQS52633.1"/>
    </source>
</evidence>
<dbReference type="EMBL" id="CP019728">
    <property type="protein sequence ID" value="AQS52633.1"/>
    <property type="molecule type" value="Genomic_DNA"/>
</dbReference>
<keyword evidence="6" id="KW-1185">Reference proteome</keyword>
<dbReference type="STRING" id="708126.BW727_100225"/>
<protein>
    <recommendedName>
        <fullName evidence="7">Sortase A</fullName>
    </recommendedName>
</protein>
<gene>
    <name evidence="5" type="ORF">BW727_100225</name>
</gene>
<evidence type="ECO:0000313" key="6">
    <source>
        <dbReference type="Proteomes" id="UP000188993"/>
    </source>
</evidence>
<proteinExistence type="predicted"/>
<keyword evidence="1" id="KW-0645">Protease</keyword>
<dbReference type="RefSeq" id="WP_062468029.1">
    <property type="nucleotide sequence ID" value="NZ_BBYN01000005.1"/>
</dbReference>
<dbReference type="InterPro" id="IPR042007">
    <property type="entry name" value="Sortase_A"/>
</dbReference>
<evidence type="ECO:0000256" key="4">
    <source>
        <dbReference type="PIRSR" id="PIRSR605754-1"/>
    </source>
</evidence>
<name>A0A1S6IM51_9LACT</name>
<dbReference type="InterPro" id="IPR023365">
    <property type="entry name" value="Sortase_dom-sf"/>
</dbReference>
<organism evidence="5 6">
    <name type="scientific">Jeotgalibaca dankookensis</name>
    <dbReference type="NCBI Taxonomy" id="708126"/>
    <lineage>
        <taxon>Bacteria</taxon>
        <taxon>Bacillati</taxon>
        <taxon>Bacillota</taxon>
        <taxon>Bacilli</taxon>
        <taxon>Lactobacillales</taxon>
        <taxon>Carnobacteriaceae</taxon>
        <taxon>Jeotgalibaca</taxon>
    </lineage>
</organism>
<dbReference type="SUPFAM" id="SSF63817">
    <property type="entry name" value="Sortase"/>
    <property type="match status" value="1"/>
</dbReference>
<evidence type="ECO:0000256" key="1">
    <source>
        <dbReference type="ARBA" id="ARBA00022670"/>
    </source>
</evidence>
<dbReference type="CDD" id="cd06165">
    <property type="entry name" value="Sortase_A"/>
    <property type="match status" value="1"/>
</dbReference>
<feature type="active site" description="Acyl-thioester intermediate" evidence="4">
    <location>
        <position position="190"/>
    </location>
</feature>
<dbReference type="Pfam" id="PF04203">
    <property type="entry name" value="Sortase"/>
    <property type="match status" value="1"/>
</dbReference>
<evidence type="ECO:0000256" key="3">
    <source>
        <dbReference type="ARBA" id="ARBA00022807"/>
    </source>
</evidence>
<dbReference type="Proteomes" id="UP000188993">
    <property type="component" value="Chromosome"/>
</dbReference>